<dbReference type="Proteomes" id="UP000623842">
    <property type="component" value="Unassembled WGS sequence"/>
</dbReference>
<name>A0A919ENA2_9GAMM</name>
<evidence type="ECO:0000256" key="1">
    <source>
        <dbReference type="SAM" id="Phobius"/>
    </source>
</evidence>
<comment type="caution">
    <text evidence="2">The sequence shown here is derived from an EMBL/GenBank/DDBJ whole genome shotgun (WGS) entry which is preliminary data.</text>
</comment>
<gene>
    <name evidence="2" type="ORF">GCM10017161_36190</name>
</gene>
<feature type="transmembrane region" description="Helical" evidence="1">
    <location>
        <begin position="35"/>
        <end position="51"/>
    </location>
</feature>
<reference evidence="2" key="2">
    <citation type="submission" date="2020-09" db="EMBL/GenBank/DDBJ databases">
        <authorList>
            <person name="Sun Q."/>
            <person name="Kim S."/>
        </authorList>
    </citation>
    <scope>NUCLEOTIDE SEQUENCE</scope>
    <source>
        <strain evidence="2">KCTC 42731</strain>
    </source>
</reference>
<feature type="transmembrane region" description="Helical" evidence="1">
    <location>
        <begin position="12"/>
        <end position="29"/>
    </location>
</feature>
<organism evidence="2 3">
    <name type="scientific">Thalassotalea marina</name>
    <dbReference type="NCBI Taxonomy" id="1673741"/>
    <lineage>
        <taxon>Bacteria</taxon>
        <taxon>Pseudomonadati</taxon>
        <taxon>Pseudomonadota</taxon>
        <taxon>Gammaproteobacteria</taxon>
        <taxon>Alteromonadales</taxon>
        <taxon>Colwelliaceae</taxon>
        <taxon>Thalassotalea</taxon>
    </lineage>
</organism>
<protein>
    <submittedName>
        <fullName evidence="2">Uncharacterized protein</fullName>
    </submittedName>
</protein>
<dbReference type="EMBL" id="BNCK01000010">
    <property type="protein sequence ID" value="GHG03691.1"/>
    <property type="molecule type" value="Genomic_DNA"/>
</dbReference>
<proteinExistence type="predicted"/>
<keyword evidence="1" id="KW-0472">Membrane</keyword>
<evidence type="ECO:0000313" key="2">
    <source>
        <dbReference type="EMBL" id="GHG03691.1"/>
    </source>
</evidence>
<feature type="transmembrane region" description="Helical" evidence="1">
    <location>
        <begin position="63"/>
        <end position="94"/>
    </location>
</feature>
<keyword evidence="1" id="KW-1133">Transmembrane helix</keyword>
<evidence type="ECO:0000313" key="3">
    <source>
        <dbReference type="Proteomes" id="UP000623842"/>
    </source>
</evidence>
<sequence>MNPRKQKVLWQFFIKILGISLFCLSLLTVFLLKNYWIALLLIALANYYLLYPKYEPYIHTLLVFALAGTLAITSFLAPILLTSAIIVILIFLFINKCLNKTFKR</sequence>
<reference evidence="2" key="1">
    <citation type="journal article" date="2014" name="Int. J. Syst. Evol. Microbiol.">
        <title>Complete genome sequence of Corynebacterium casei LMG S-19264T (=DSM 44701T), isolated from a smear-ripened cheese.</title>
        <authorList>
            <consortium name="US DOE Joint Genome Institute (JGI-PGF)"/>
            <person name="Walter F."/>
            <person name="Albersmeier A."/>
            <person name="Kalinowski J."/>
            <person name="Ruckert C."/>
        </authorList>
    </citation>
    <scope>NUCLEOTIDE SEQUENCE</scope>
    <source>
        <strain evidence="2">KCTC 42731</strain>
    </source>
</reference>
<dbReference type="AlphaFoldDB" id="A0A919ENA2"/>
<keyword evidence="3" id="KW-1185">Reference proteome</keyword>
<keyword evidence="1" id="KW-0812">Transmembrane</keyword>
<accession>A0A919ENA2</accession>